<feature type="compositionally biased region" description="Basic and acidic residues" evidence="6">
    <location>
        <begin position="15"/>
        <end position="25"/>
    </location>
</feature>
<gene>
    <name evidence="8" type="ORF">D7D52_35690</name>
</gene>
<reference evidence="8 9" key="1">
    <citation type="submission" date="2018-09" db="EMBL/GenBank/DDBJ databases">
        <title>Nocardia yunnanensis sp. nov., an actinomycete isolated from a soil sample.</title>
        <authorList>
            <person name="Zhang J."/>
        </authorList>
    </citation>
    <scope>NUCLEOTIDE SEQUENCE [LARGE SCALE GENOMIC DNA]</scope>
    <source>
        <strain evidence="8 9">CFHS0054</strain>
    </source>
</reference>
<sequence length="521" mass="54765">MLVQNASEATTPSRETPERDTHDAAGSKGLATNKVGTIAGAILSIASIAPAYTTTASLGLIVAAVGLKMPALLIAGFIPMFLAAYAYKEFSSETPDCGASFTWSARALGPYVGWMAGWGSVIAVVIVLANIAAVGAEFLYLFIGRLAHSESIAALGDNKLINIVTTLAFLAAAGWAASRGISSSERAQYVLVGFQLVVLLLFAGIALAKAMNGDAPSGLHFDIDWFNPFTGLTLGAFAIGLIGSVFMYWGWDTALTLGEECKDPQRTPGRAGVLSILTVLGTYLLLAVALMWYAGVGDTGIGLGSPAAHDNVFGALAQPVMGGAGEMLLFAAVLVSTIASLQATFLPAARAMLAMGTFKALPPRFASVHPVYQVPRFGTAVAAVVAGGFYAITALLSQHVLLDTIAALGIMICWYYGITAFACVWYFRRRWFASVRDFLFKLLFPLLGGTMLLVVFGISVRESLKPEVGSGASIFGVGLVFYLGFGILALGAVLMLVQRWRQPAYFRGATLPRAVSGDPMP</sequence>
<dbReference type="PANTHER" id="PTHR42770:SF7">
    <property type="entry name" value="MEMBRANE PROTEIN"/>
    <property type="match status" value="1"/>
</dbReference>
<comment type="subcellular location">
    <subcellularLocation>
        <location evidence="1">Cell membrane</location>
        <topology evidence="1">Multi-pass membrane protein</topology>
    </subcellularLocation>
</comment>
<feature type="transmembrane region" description="Helical" evidence="7">
    <location>
        <begin position="69"/>
        <end position="87"/>
    </location>
</feature>
<evidence type="ECO:0000256" key="5">
    <source>
        <dbReference type="ARBA" id="ARBA00023136"/>
    </source>
</evidence>
<organism evidence="8 9">
    <name type="scientific">Nocardia yunnanensis</name>
    <dbReference type="NCBI Taxonomy" id="2382165"/>
    <lineage>
        <taxon>Bacteria</taxon>
        <taxon>Bacillati</taxon>
        <taxon>Actinomycetota</taxon>
        <taxon>Actinomycetes</taxon>
        <taxon>Mycobacteriales</taxon>
        <taxon>Nocardiaceae</taxon>
        <taxon>Nocardia</taxon>
    </lineage>
</organism>
<feature type="transmembrane region" description="Helical" evidence="7">
    <location>
        <begin position="328"/>
        <end position="353"/>
    </location>
</feature>
<feature type="transmembrane region" description="Helical" evidence="7">
    <location>
        <begin position="160"/>
        <end position="177"/>
    </location>
</feature>
<keyword evidence="2" id="KW-1003">Cell membrane</keyword>
<feature type="transmembrane region" description="Helical" evidence="7">
    <location>
        <begin position="472"/>
        <end position="497"/>
    </location>
</feature>
<feature type="transmembrane region" description="Helical" evidence="7">
    <location>
        <begin position="228"/>
        <end position="251"/>
    </location>
</feature>
<keyword evidence="9" id="KW-1185">Reference proteome</keyword>
<evidence type="ECO:0000313" key="8">
    <source>
        <dbReference type="EMBL" id="AYF78288.1"/>
    </source>
</evidence>
<dbReference type="PIRSF" id="PIRSF006060">
    <property type="entry name" value="AA_transporter"/>
    <property type="match status" value="1"/>
</dbReference>
<evidence type="ECO:0000256" key="3">
    <source>
        <dbReference type="ARBA" id="ARBA00022692"/>
    </source>
</evidence>
<protein>
    <submittedName>
        <fullName evidence="8">APC family permease</fullName>
    </submittedName>
</protein>
<dbReference type="InterPro" id="IPR050367">
    <property type="entry name" value="APC_superfamily"/>
</dbReference>
<feature type="transmembrane region" description="Helical" evidence="7">
    <location>
        <begin position="108"/>
        <end position="140"/>
    </location>
</feature>
<accession>A0A386ZLH9</accession>
<dbReference type="GO" id="GO:0005886">
    <property type="term" value="C:plasma membrane"/>
    <property type="evidence" value="ECO:0007669"/>
    <property type="project" value="UniProtKB-SubCell"/>
</dbReference>
<dbReference type="AlphaFoldDB" id="A0A386ZLH9"/>
<feature type="compositionally biased region" description="Polar residues" evidence="6">
    <location>
        <begin position="1"/>
        <end position="14"/>
    </location>
</feature>
<dbReference type="RefSeq" id="WP_120743371.1">
    <property type="nucleotide sequence ID" value="NZ_CP032568.1"/>
</dbReference>
<evidence type="ECO:0000256" key="2">
    <source>
        <dbReference type="ARBA" id="ARBA00022475"/>
    </source>
</evidence>
<dbReference type="InterPro" id="IPR002293">
    <property type="entry name" value="AA/rel_permease1"/>
</dbReference>
<proteinExistence type="predicted"/>
<keyword evidence="5 7" id="KW-0472">Membrane</keyword>
<dbReference type="EMBL" id="CP032568">
    <property type="protein sequence ID" value="AYF78288.1"/>
    <property type="molecule type" value="Genomic_DNA"/>
</dbReference>
<feature type="transmembrane region" description="Helical" evidence="7">
    <location>
        <begin position="272"/>
        <end position="294"/>
    </location>
</feature>
<dbReference type="PANTHER" id="PTHR42770">
    <property type="entry name" value="AMINO ACID TRANSPORTER-RELATED"/>
    <property type="match status" value="1"/>
</dbReference>
<keyword evidence="4 7" id="KW-1133">Transmembrane helix</keyword>
<name>A0A386ZLH9_9NOCA</name>
<dbReference type="KEGG" id="nyu:D7D52_35690"/>
<feature type="transmembrane region" description="Helical" evidence="7">
    <location>
        <begin position="38"/>
        <end position="63"/>
    </location>
</feature>
<feature type="transmembrane region" description="Helical" evidence="7">
    <location>
        <begin position="374"/>
        <end position="393"/>
    </location>
</feature>
<dbReference type="Pfam" id="PF13520">
    <property type="entry name" value="AA_permease_2"/>
    <property type="match status" value="1"/>
</dbReference>
<evidence type="ECO:0000313" key="9">
    <source>
        <dbReference type="Proteomes" id="UP000267164"/>
    </source>
</evidence>
<dbReference type="OrthoDB" id="138827at2"/>
<dbReference type="Proteomes" id="UP000267164">
    <property type="component" value="Chromosome"/>
</dbReference>
<dbReference type="GO" id="GO:0022857">
    <property type="term" value="F:transmembrane transporter activity"/>
    <property type="evidence" value="ECO:0007669"/>
    <property type="project" value="InterPro"/>
</dbReference>
<feature type="region of interest" description="Disordered" evidence="6">
    <location>
        <begin position="1"/>
        <end position="28"/>
    </location>
</feature>
<evidence type="ECO:0000256" key="6">
    <source>
        <dbReference type="SAM" id="MobiDB-lite"/>
    </source>
</evidence>
<feature type="transmembrane region" description="Helical" evidence="7">
    <location>
        <begin position="439"/>
        <end position="460"/>
    </location>
</feature>
<feature type="transmembrane region" description="Helical" evidence="7">
    <location>
        <begin position="405"/>
        <end position="427"/>
    </location>
</feature>
<evidence type="ECO:0000256" key="4">
    <source>
        <dbReference type="ARBA" id="ARBA00022989"/>
    </source>
</evidence>
<keyword evidence="3 7" id="KW-0812">Transmembrane</keyword>
<feature type="transmembrane region" description="Helical" evidence="7">
    <location>
        <begin position="189"/>
        <end position="208"/>
    </location>
</feature>
<evidence type="ECO:0000256" key="1">
    <source>
        <dbReference type="ARBA" id="ARBA00004651"/>
    </source>
</evidence>
<evidence type="ECO:0000256" key="7">
    <source>
        <dbReference type="SAM" id="Phobius"/>
    </source>
</evidence>
<dbReference type="Gene3D" id="1.20.1740.10">
    <property type="entry name" value="Amino acid/polyamine transporter I"/>
    <property type="match status" value="1"/>
</dbReference>